<gene>
    <name evidence="1" type="ORF">FB562_1751</name>
</gene>
<comment type="caution">
    <text evidence="1">The sequence shown here is derived from an EMBL/GenBank/DDBJ whole genome shotgun (WGS) entry which is preliminary data.</text>
</comment>
<dbReference type="OrthoDB" id="9771846at2"/>
<dbReference type="Pfam" id="PF13641">
    <property type="entry name" value="Glyco_tranf_2_3"/>
    <property type="match status" value="1"/>
</dbReference>
<dbReference type="PANTHER" id="PTHR43179">
    <property type="entry name" value="RHAMNOSYLTRANSFERASE WBBL"/>
    <property type="match status" value="1"/>
</dbReference>
<dbReference type="InterPro" id="IPR029044">
    <property type="entry name" value="Nucleotide-diphossugar_trans"/>
</dbReference>
<dbReference type="PANTHER" id="PTHR43179:SF7">
    <property type="entry name" value="RHAMNOSYLTRANSFERASE WBBL"/>
    <property type="match status" value="1"/>
</dbReference>
<dbReference type="RefSeq" id="WP_141880730.1">
    <property type="nucleotide sequence ID" value="NZ_VFOM01000001.1"/>
</dbReference>
<dbReference type="SUPFAM" id="SSF53448">
    <property type="entry name" value="Nucleotide-diphospho-sugar transferases"/>
    <property type="match status" value="1"/>
</dbReference>
<dbReference type="Gene3D" id="3.90.550.10">
    <property type="entry name" value="Spore Coat Polysaccharide Biosynthesis Protein SpsA, Chain A"/>
    <property type="match status" value="1"/>
</dbReference>
<dbReference type="Proteomes" id="UP000317998">
    <property type="component" value="Unassembled WGS sequence"/>
</dbReference>
<protein>
    <submittedName>
        <fullName evidence="1">N-acetylglucosaminyl-diphospho-decaprenol L-rhamnosyltransferase</fullName>
    </submittedName>
</protein>
<keyword evidence="1" id="KW-0808">Transferase</keyword>
<evidence type="ECO:0000313" key="2">
    <source>
        <dbReference type="Proteomes" id="UP000317998"/>
    </source>
</evidence>
<keyword evidence="2" id="KW-1185">Reference proteome</keyword>
<proteinExistence type="predicted"/>
<reference evidence="1 2" key="1">
    <citation type="submission" date="2019-06" db="EMBL/GenBank/DDBJ databases">
        <title>Sequencing the genomes of 1000 actinobacteria strains.</title>
        <authorList>
            <person name="Klenk H.-P."/>
        </authorList>
    </citation>
    <scope>NUCLEOTIDE SEQUENCE [LARGE SCALE GENOMIC DNA]</scope>
    <source>
        <strain evidence="1 2">DSM 26477</strain>
    </source>
</reference>
<dbReference type="CDD" id="cd04186">
    <property type="entry name" value="GT_2_like_c"/>
    <property type="match status" value="1"/>
</dbReference>
<dbReference type="AlphaFoldDB" id="A0A542YKN3"/>
<sequence length="292" mass="31994">MNNSSEHESPTLGIVTVSFGSERVLPAFLDSVAPSTRRSYQLVIADNKPSVDGGVTALATAHGAEYVPLADNPGYGGAVNRAVEKLDPGIRWVLVSNPDVILGEGSIDALLDAANEDERIGSVGPAILTAEGELYPSARRVPSLRMGVGHALFANLWPSNRWSRAYRNEWDESARDAGWLSGACVLVRREALDRLGGFDESYFMYFEDVDLGSRLGKAGYRNVYRPNSRVVHTGAHSTAETSERMLREHHKSASRFLSRKYTGPLLWPVRVALRTGLAARAFIEGRRARRNS</sequence>
<dbReference type="EMBL" id="VFOM01000001">
    <property type="protein sequence ID" value="TQL48653.1"/>
    <property type="molecule type" value="Genomic_DNA"/>
</dbReference>
<name>A0A542YKN3_9MICO</name>
<evidence type="ECO:0000313" key="1">
    <source>
        <dbReference type="EMBL" id="TQL48653.1"/>
    </source>
</evidence>
<dbReference type="GO" id="GO:0016740">
    <property type="term" value="F:transferase activity"/>
    <property type="evidence" value="ECO:0007669"/>
    <property type="project" value="UniProtKB-KW"/>
</dbReference>
<organism evidence="1 2">
    <name type="scientific">Homoserinimonas aerilata</name>
    <dbReference type="NCBI Taxonomy" id="1162970"/>
    <lineage>
        <taxon>Bacteria</taxon>
        <taxon>Bacillati</taxon>
        <taxon>Actinomycetota</taxon>
        <taxon>Actinomycetes</taxon>
        <taxon>Micrococcales</taxon>
        <taxon>Microbacteriaceae</taxon>
        <taxon>Homoserinimonas</taxon>
    </lineage>
</organism>
<accession>A0A542YKN3</accession>